<reference evidence="2" key="1">
    <citation type="submission" date="2021-06" db="EMBL/GenBank/DDBJ databases">
        <title>New haloarchaea isolates fom saline soil.</title>
        <authorList>
            <person name="Duran-Viseras A."/>
            <person name="Sanchez-Porro C.S."/>
            <person name="Ventosa A."/>
        </authorList>
    </citation>
    <scope>NUCLEOTIDE SEQUENCE</scope>
    <source>
        <strain evidence="2">JCM 18369</strain>
    </source>
</reference>
<organism evidence="2 3">
    <name type="scientific">Haloarcula salina</name>
    <dbReference type="NCBI Taxonomy" id="1429914"/>
    <lineage>
        <taxon>Archaea</taxon>
        <taxon>Methanobacteriati</taxon>
        <taxon>Methanobacteriota</taxon>
        <taxon>Stenosarchaea group</taxon>
        <taxon>Halobacteria</taxon>
        <taxon>Halobacteriales</taxon>
        <taxon>Haloarculaceae</taxon>
        <taxon>Haloarcula</taxon>
    </lineage>
</organism>
<accession>A0AA41G0F8</accession>
<dbReference type="Proteomes" id="UP001166304">
    <property type="component" value="Unassembled WGS sequence"/>
</dbReference>
<evidence type="ECO:0000259" key="1">
    <source>
        <dbReference type="Pfam" id="PF26408"/>
    </source>
</evidence>
<comment type="caution">
    <text evidence="2">The sequence shown here is derived from an EMBL/GenBank/DDBJ whole genome shotgun (WGS) entry which is preliminary data.</text>
</comment>
<dbReference type="Pfam" id="PF26408">
    <property type="entry name" value="DUF8106"/>
    <property type="match status" value="1"/>
</dbReference>
<gene>
    <name evidence="2" type="ORF">KTS37_05530</name>
</gene>
<evidence type="ECO:0000313" key="3">
    <source>
        <dbReference type="Proteomes" id="UP001166304"/>
    </source>
</evidence>
<keyword evidence="3" id="KW-1185">Reference proteome</keyword>
<dbReference type="InterPro" id="IPR058419">
    <property type="entry name" value="DUF8106"/>
</dbReference>
<dbReference type="AlphaFoldDB" id="A0AA41G0F8"/>
<protein>
    <recommendedName>
        <fullName evidence="1">DUF8106 domain-containing protein</fullName>
    </recommendedName>
</protein>
<sequence>MTATDPGVDPDPPPKTTLFCPDCGHRSRYDGDWRVVESRRGARYLCPTCRTEITVRRPDSARCPPRAGVDPWRQWRTALRAWQGLWRRFLAS</sequence>
<proteinExistence type="predicted"/>
<evidence type="ECO:0000313" key="2">
    <source>
        <dbReference type="EMBL" id="MBV0901244.1"/>
    </source>
</evidence>
<dbReference type="RefSeq" id="WP_162414777.1">
    <property type="nucleotide sequence ID" value="NZ_JAHQXE010000001.1"/>
</dbReference>
<feature type="domain" description="DUF8106" evidence="1">
    <location>
        <begin position="14"/>
        <end position="56"/>
    </location>
</feature>
<name>A0AA41G0F8_9EURY</name>
<dbReference type="EMBL" id="JAHQXE010000001">
    <property type="protein sequence ID" value="MBV0901244.1"/>
    <property type="molecule type" value="Genomic_DNA"/>
</dbReference>